<evidence type="ECO:0000313" key="3">
    <source>
        <dbReference type="Proteomes" id="UP001499993"/>
    </source>
</evidence>
<keyword evidence="3" id="KW-1185">Reference proteome</keyword>
<accession>A0ABP9G2L9</accession>
<name>A0ABP9G2L9_9ACTN</name>
<sequence>MGRRPEAAVSPERAQGAGRAGGAPAGAGAAAAAAGAATAPAGTPQLYAALLDDAALFPPGEAPMDEAVAGHLRYRVGPQAPLTGPFVVAAGRLAELGRVLRGHPGSPLAVCVTVPEGPGGLGPALEEAAALPLVEPVAVEVAAGAAGGGADGGEAAAEVARAAAALDRHLPRNAAGFVELPRGADPGRCLDALAGTAHRAKLRTGGTRADAFPGEDELAGALCAAAERGRALKCTAGLHHAVRYTDPRTGFEHHGFLNVLLAVHTALRGGDRADAAEVLALRDGARAAAAAAGLGAEEAAAVRALFSSFGTCSVLEPLGDLVALGLLSPAVLE</sequence>
<evidence type="ECO:0000313" key="2">
    <source>
        <dbReference type="EMBL" id="GAA4926014.1"/>
    </source>
</evidence>
<evidence type="ECO:0000256" key="1">
    <source>
        <dbReference type="SAM" id="MobiDB-lite"/>
    </source>
</evidence>
<dbReference type="Proteomes" id="UP001499993">
    <property type="component" value="Unassembled WGS sequence"/>
</dbReference>
<proteinExistence type="predicted"/>
<comment type="caution">
    <text evidence="2">The sequence shown here is derived from an EMBL/GenBank/DDBJ whole genome shotgun (WGS) entry which is preliminary data.</text>
</comment>
<gene>
    <name evidence="2" type="ORF">GCM10023224_00860</name>
</gene>
<feature type="compositionally biased region" description="Low complexity" evidence="1">
    <location>
        <begin position="26"/>
        <end position="35"/>
    </location>
</feature>
<organism evidence="2 3">
    <name type="scientific">Streptomonospora halophila</name>
    <dbReference type="NCBI Taxonomy" id="427369"/>
    <lineage>
        <taxon>Bacteria</taxon>
        <taxon>Bacillati</taxon>
        <taxon>Actinomycetota</taxon>
        <taxon>Actinomycetes</taxon>
        <taxon>Streptosporangiales</taxon>
        <taxon>Nocardiopsidaceae</taxon>
        <taxon>Streptomonospora</taxon>
    </lineage>
</organism>
<protein>
    <submittedName>
        <fullName evidence="2">Uncharacterized protein</fullName>
    </submittedName>
</protein>
<feature type="region of interest" description="Disordered" evidence="1">
    <location>
        <begin position="1"/>
        <end position="35"/>
    </location>
</feature>
<reference evidence="3" key="1">
    <citation type="journal article" date="2019" name="Int. J. Syst. Evol. Microbiol.">
        <title>The Global Catalogue of Microorganisms (GCM) 10K type strain sequencing project: providing services to taxonomists for standard genome sequencing and annotation.</title>
        <authorList>
            <consortium name="The Broad Institute Genomics Platform"/>
            <consortium name="The Broad Institute Genome Sequencing Center for Infectious Disease"/>
            <person name="Wu L."/>
            <person name="Ma J."/>
        </authorList>
    </citation>
    <scope>NUCLEOTIDE SEQUENCE [LARGE SCALE GENOMIC DNA]</scope>
    <source>
        <strain evidence="3">JCM 18123</strain>
    </source>
</reference>
<dbReference type="EMBL" id="BAABIK010000001">
    <property type="protein sequence ID" value="GAA4926014.1"/>
    <property type="molecule type" value="Genomic_DNA"/>
</dbReference>